<organism evidence="1 2">
    <name type="scientific">Dermacentor silvarum</name>
    <name type="common">Tick</name>
    <dbReference type="NCBI Taxonomy" id="543639"/>
    <lineage>
        <taxon>Eukaryota</taxon>
        <taxon>Metazoa</taxon>
        <taxon>Ecdysozoa</taxon>
        <taxon>Arthropoda</taxon>
        <taxon>Chelicerata</taxon>
        <taxon>Arachnida</taxon>
        <taxon>Acari</taxon>
        <taxon>Parasitiformes</taxon>
        <taxon>Ixodida</taxon>
        <taxon>Ixodoidea</taxon>
        <taxon>Ixodidae</taxon>
        <taxon>Rhipicephalinae</taxon>
        <taxon>Dermacentor</taxon>
    </lineage>
</organism>
<proteinExistence type="predicted"/>
<reference evidence="1" key="1">
    <citation type="submission" date="2020-05" db="EMBL/GenBank/DDBJ databases">
        <title>Large-scale comparative analyses of tick genomes elucidate their genetic diversity and vector capacities.</title>
        <authorList>
            <person name="Jia N."/>
            <person name="Wang J."/>
            <person name="Shi W."/>
            <person name="Du L."/>
            <person name="Sun Y."/>
            <person name="Zhan W."/>
            <person name="Jiang J."/>
            <person name="Wang Q."/>
            <person name="Zhang B."/>
            <person name="Ji P."/>
            <person name="Sakyi L.B."/>
            <person name="Cui X."/>
            <person name="Yuan T."/>
            <person name="Jiang B."/>
            <person name="Yang W."/>
            <person name="Lam T.T.-Y."/>
            <person name="Chang Q."/>
            <person name="Ding S."/>
            <person name="Wang X."/>
            <person name="Zhu J."/>
            <person name="Ruan X."/>
            <person name="Zhao L."/>
            <person name="Wei J."/>
            <person name="Que T."/>
            <person name="Du C."/>
            <person name="Cheng J."/>
            <person name="Dai P."/>
            <person name="Han X."/>
            <person name="Huang E."/>
            <person name="Gao Y."/>
            <person name="Liu J."/>
            <person name="Shao H."/>
            <person name="Ye R."/>
            <person name="Li L."/>
            <person name="Wei W."/>
            <person name="Wang X."/>
            <person name="Wang C."/>
            <person name="Yang T."/>
            <person name="Huo Q."/>
            <person name="Li W."/>
            <person name="Guo W."/>
            <person name="Chen H."/>
            <person name="Zhou L."/>
            <person name="Ni X."/>
            <person name="Tian J."/>
            <person name="Zhou Y."/>
            <person name="Sheng Y."/>
            <person name="Liu T."/>
            <person name="Pan Y."/>
            <person name="Xia L."/>
            <person name="Li J."/>
            <person name="Zhao F."/>
            <person name="Cao W."/>
        </authorList>
    </citation>
    <scope>NUCLEOTIDE SEQUENCE</scope>
    <source>
        <strain evidence="1">Dsil-2018</strain>
    </source>
</reference>
<protein>
    <submittedName>
        <fullName evidence="1">Uncharacterized protein</fullName>
    </submittedName>
</protein>
<dbReference type="Proteomes" id="UP000821865">
    <property type="component" value="Chromosome 11"/>
</dbReference>
<evidence type="ECO:0000313" key="2">
    <source>
        <dbReference type="Proteomes" id="UP000821865"/>
    </source>
</evidence>
<evidence type="ECO:0000313" key="1">
    <source>
        <dbReference type="EMBL" id="KAH7970237.1"/>
    </source>
</evidence>
<dbReference type="EMBL" id="CM023480">
    <property type="protein sequence ID" value="KAH7970237.1"/>
    <property type="molecule type" value="Genomic_DNA"/>
</dbReference>
<accession>A0ACB8DHP8</accession>
<sequence>MSTVSSSFYGPSTRISARLTLKRLLKAGAKEESTTRRGRERDDKEHSAKKKKRPADENETGQEQKVEKEKEESYRSLIQKNIAEKMAFLESLGVDELKVSVVPPRVQAPAKPSPSAKKPRQDVEPVAARKSLRLQNKPALPENHVSFYQEPVKERVREGPLNFKEVAQSGVDEGGRSCLCEVMVKEELSQVALEPLSRDAETMLDRMMNLQVDDTTVQKVVPARITAMVVHPSLTATLVFAGDKLGNFGFLKLLYRTDPDVGVMHFDWMLDNTMIVAHASGQVSFLDTRAQEKRTGLYQLHSRKVRTINAHPMNSWWFLTGSVDTTVKLWDSRMMSRRSPVPLGTLSHNRSCSAAFLSPVEGSKVVSTSFDDTIRHNNMTGRWLSPLRAVWMPGCDELFLVGSMEYPRRIEVYSSSGTLLYKFMGESLASVCSLIDVHPERLIIAGGNSSGKLHVLVEP</sequence>
<keyword evidence="2" id="KW-1185">Reference proteome</keyword>
<comment type="caution">
    <text evidence="1">The sequence shown here is derived from an EMBL/GenBank/DDBJ whole genome shotgun (WGS) entry which is preliminary data.</text>
</comment>
<name>A0ACB8DHP8_DERSI</name>
<gene>
    <name evidence="1" type="ORF">HPB49_001577</name>
</gene>